<dbReference type="Gene3D" id="1.10.357.10">
    <property type="entry name" value="Tetracycline Repressor, domain 2"/>
    <property type="match status" value="1"/>
</dbReference>
<evidence type="ECO:0000256" key="2">
    <source>
        <dbReference type="PROSITE-ProRule" id="PRU00335"/>
    </source>
</evidence>
<dbReference type="AlphaFoldDB" id="A0A1S2G036"/>
<evidence type="ECO:0000313" key="4">
    <source>
        <dbReference type="EMBL" id="OIG73609.1"/>
    </source>
</evidence>
<dbReference type="SUPFAM" id="SSF46689">
    <property type="entry name" value="Homeodomain-like"/>
    <property type="match status" value="1"/>
</dbReference>
<feature type="DNA-binding region" description="H-T-H motif" evidence="2">
    <location>
        <begin position="66"/>
        <end position="85"/>
    </location>
</feature>
<accession>A0A1S2G036</accession>
<dbReference type="InterPro" id="IPR001647">
    <property type="entry name" value="HTH_TetR"/>
</dbReference>
<dbReference type="GO" id="GO:0003677">
    <property type="term" value="F:DNA binding"/>
    <property type="evidence" value="ECO:0007669"/>
    <property type="project" value="UniProtKB-UniRule"/>
</dbReference>
<keyword evidence="1 2" id="KW-0238">DNA-binding</keyword>
<dbReference type="PANTHER" id="PTHR43479:SF22">
    <property type="entry name" value="TRANSCRIPTIONAL REGULATOR, TETR FAMILY"/>
    <property type="match status" value="1"/>
</dbReference>
<dbReference type="InterPro" id="IPR050624">
    <property type="entry name" value="HTH-type_Tx_Regulator"/>
</dbReference>
<proteinExistence type="predicted"/>
<feature type="domain" description="HTH tetR-type" evidence="3">
    <location>
        <begin position="43"/>
        <end position="103"/>
    </location>
</feature>
<dbReference type="PROSITE" id="PS50977">
    <property type="entry name" value="HTH_TETR_2"/>
    <property type="match status" value="1"/>
</dbReference>
<dbReference type="PANTHER" id="PTHR43479">
    <property type="entry name" value="ACREF/ENVCD OPERON REPRESSOR-RELATED"/>
    <property type="match status" value="1"/>
</dbReference>
<dbReference type="InterPro" id="IPR009057">
    <property type="entry name" value="Homeodomain-like_sf"/>
</dbReference>
<dbReference type="EMBL" id="LYKI01000012">
    <property type="protein sequence ID" value="OIG73609.1"/>
    <property type="molecule type" value="Genomic_DNA"/>
</dbReference>
<evidence type="ECO:0000259" key="3">
    <source>
        <dbReference type="PROSITE" id="PS50977"/>
    </source>
</evidence>
<dbReference type="Proteomes" id="UP000179937">
    <property type="component" value="Unassembled WGS sequence"/>
</dbReference>
<evidence type="ECO:0000256" key="1">
    <source>
        <dbReference type="ARBA" id="ARBA00023125"/>
    </source>
</evidence>
<dbReference type="Pfam" id="PF00440">
    <property type="entry name" value="TetR_N"/>
    <property type="match status" value="1"/>
</dbReference>
<comment type="caution">
    <text evidence="4">The sequence shown here is derived from an EMBL/GenBank/DDBJ whole genome shotgun (WGS) entry which is preliminary data.</text>
</comment>
<dbReference type="PRINTS" id="PR00455">
    <property type="entry name" value="HTHTETR"/>
</dbReference>
<name>A0A1S2G036_ACIBA</name>
<protein>
    <submittedName>
        <fullName evidence="4">TetR family transcriptional regulator</fullName>
    </submittedName>
</protein>
<evidence type="ECO:0000313" key="5">
    <source>
        <dbReference type="Proteomes" id="UP000179937"/>
    </source>
</evidence>
<reference evidence="4 5" key="1">
    <citation type="submission" date="2016-05" db="EMBL/GenBank/DDBJ databases">
        <title>The evolution of Acinetobacter baumannii in vivo.</title>
        <authorList>
            <person name="Hua X."/>
            <person name="Yu Y."/>
        </authorList>
    </citation>
    <scope>NUCLEOTIDE SEQUENCE [LARGE SCALE GENOMIC DNA]</scope>
    <source>
        <strain evidence="4 5">XH647</strain>
    </source>
</reference>
<sequence length="221" mass="25952">MCQAQSLRLCCAFFLPEKAQAFLSLLETTRIYNGKTMQNLKTSSKKLQVIHTAIRLFVTYGFHTTGVDLIIKEAEITKATFYNYFHSKERLIEMCIAFQKSLLKEEVLAIIYSSRYRTSKDKLKEIINLHVNFNSLYYLLLKAFFEIKHMYVSAYRMAVEYRKWLLHEIFDLIFSLETHALKPDANLVLNLIDGLMFQILSSKSLEERDEVVERFFGGERD</sequence>
<gene>
    <name evidence="4" type="ORF">A7M90_02905</name>
</gene>
<organism evidence="4 5">
    <name type="scientific">Acinetobacter baumannii</name>
    <dbReference type="NCBI Taxonomy" id="470"/>
    <lineage>
        <taxon>Bacteria</taxon>
        <taxon>Pseudomonadati</taxon>
        <taxon>Pseudomonadota</taxon>
        <taxon>Gammaproteobacteria</taxon>
        <taxon>Moraxellales</taxon>
        <taxon>Moraxellaceae</taxon>
        <taxon>Acinetobacter</taxon>
        <taxon>Acinetobacter calcoaceticus/baumannii complex</taxon>
    </lineage>
</organism>